<dbReference type="InterPro" id="IPR001647">
    <property type="entry name" value="HTH_TetR"/>
</dbReference>
<dbReference type="Pfam" id="PF00440">
    <property type="entry name" value="TetR_N"/>
    <property type="match status" value="1"/>
</dbReference>
<dbReference type="OrthoDB" id="9798857at2"/>
<keyword evidence="2 4" id="KW-0238">DNA-binding</keyword>
<feature type="domain" description="HTH tetR-type" evidence="5">
    <location>
        <begin position="10"/>
        <end position="70"/>
    </location>
</feature>
<organism evidence="6 7">
    <name type="scientific">Pseudomonas alkylphenolica</name>
    <dbReference type="NCBI Taxonomy" id="237609"/>
    <lineage>
        <taxon>Bacteria</taxon>
        <taxon>Pseudomonadati</taxon>
        <taxon>Pseudomonadota</taxon>
        <taxon>Gammaproteobacteria</taxon>
        <taxon>Pseudomonadales</taxon>
        <taxon>Pseudomonadaceae</taxon>
        <taxon>Pseudomonas</taxon>
    </lineage>
</organism>
<sequence>MGRSSQVKAQENRAKIVETACRLFRESGVENVSVAQVMAANAMTVGGFYKHFDSKDALVAEAFALAFDQSQQAWEQVYQRADAAAESRCAALVRQYLRNRATSNRCPLVAFAAPVVTGEVNEACAEAYVSGTEKLFETFVSEMTGADGSPPDAEDEDKARVLFAAMVGARLLAQAVGDAPWVKQMEAAVNKAASRPHRG</sequence>
<evidence type="ECO:0000256" key="4">
    <source>
        <dbReference type="PROSITE-ProRule" id="PRU00335"/>
    </source>
</evidence>
<dbReference type="PRINTS" id="PR00455">
    <property type="entry name" value="HTHTETR"/>
</dbReference>
<dbReference type="Gene3D" id="1.10.357.10">
    <property type="entry name" value="Tetracycline Repressor, domain 2"/>
    <property type="match status" value="1"/>
</dbReference>
<comment type="caution">
    <text evidence="6">The sequence shown here is derived from an EMBL/GenBank/DDBJ whole genome shotgun (WGS) entry which is preliminary data.</text>
</comment>
<dbReference type="PROSITE" id="PS50977">
    <property type="entry name" value="HTH_TETR_2"/>
    <property type="match status" value="1"/>
</dbReference>
<dbReference type="PANTHER" id="PTHR47506:SF7">
    <property type="entry name" value="TRANSCRIPTIONAL REGULATORY PROTEIN"/>
    <property type="match status" value="1"/>
</dbReference>
<dbReference type="EMBL" id="QJRG01000042">
    <property type="protein sequence ID" value="RWU22921.1"/>
    <property type="molecule type" value="Genomic_DNA"/>
</dbReference>
<dbReference type="InterPro" id="IPR009057">
    <property type="entry name" value="Homeodomain-like_sf"/>
</dbReference>
<evidence type="ECO:0000259" key="5">
    <source>
        <dbReference type="PROSITE" id="PS50977"/>
    </source>
</evidence>
<dbReference type="GO" id="GO:0003677">
    <property type="term" value="F:DNA binding"/>
    <property type="evidence" value="ECO:0007669"/>
    <property type="project" value="UniProtKB-UniRule"/>
</dbReference>
<dbReference type="InterPro" id="IPR036271">
    <property type="entry name" value="Tet_transcr_reg_TetR-rel_C_sf"/>
</dbReference>
<dbReference type="PANTHER" id="PTHR47506">
    <property type="entry name" value="TRANSCRIPTIONAL REGULATORY PROTEIN"/>
    <property type="match status" value="1"/>
</dbReference>
<dbReference type="Proteomes" id="UP000288983">
    <property type="component" value="Unassembled WGS sequence"/>
</dbReference>
<proteinExistence type="predicted"/>
<feature type="DNA-binding region" description="H-T-H motif" evidence="4">
    <location>
        <begin position="33"/>
        <end position="52"/>
    </location>
</feature>
<evidence type="ECO:0000256" key="1">
    <source>
        <dbReference type="ARBA" id="ARBA00023015"/>
    </source>
</evidence>
<gene>
    <name evidence="6" type="ORF">DM813_12030</name>
</gene>
<dbReference type="SUPFAM" id="SSF48498">
    <property type="entry name" value="Tetracyclin repressor-like, C-terminal domain"/>
    <property type="match status" value="1"/>
</dbReference>
<dbReference type="SUPFAM" id="SSF46689">
    <property type="entry name" value="Homeodomain-like"/>
    <property type="match status" value="1"/>
</dbReference>
<dbReference type="RefSeq" id="WP_128323588.1">
    <property type="nucleotide sequence ID" value="NZ_QJRG01000042.1"/>
</dbReference>
<dbReference type="AlphaFoldDB" id="A0A443ZTA6"/>
<protein>
    <submittedName>
        <fullName evidence="6">TetR/AcrR family transcriptional regulator</fullName>
    </submittedName>
</protein>
<accession>A0A443ZTA6</accession>
<name>A0A443ZTA6_9PSED</name>
<evidence type="ECO:0000256" key="3">
    <source>
        <dbReference type="ARBA" id="ARBA00023163"/>
    </source>
</evidence>
<evidence type="ECO:0000256" key="2">
    <source>
        <dbReference type="ARBA" id="ARBA00023125"/>
    </source>
</evidence>
<reference evidence="6 7" key="1">
    <citation type="submission" date="2018-06" db="EMBL/GenBank/DDBJ databases">
        <title>Bacteria isolated from soil of Wuhan.</title>
        <authorList>
            <person name="Wei X."/>
            <person name="Chunhua H."/>
        </authorList>
    </citation>
    <scope>NUCLEOTIDE SEQUENCE [LARGE SCALE GENOMIC DNA]</scope>
    <source>
        <strain evidence="7">xwS2</strain>
    </source>
</reference>
<evidence type="ECO:0000313" key="7">
    <source>
        <dbReference type="Proteomes" id="UP000288983"/>
    </source>
</evidence>
<evidence type="ECO:0000313" key="6">
    <source>
        <dbReference type="EMBL" id="RWU22921.1"/>
    </source>
</evidence>
<keyword evidence="1" id="KW-0805">Transcription regulation</keyword>
<keyword evidence="3" id="KW-0804">Transcription</keyword>
<dbReference type="Gene3D" id="1.10.10.60">
    <property type="entry name" value="Homeodomain-like"/>
    <property type="match status" value="1"/>
</dbReference>